<evidence type="ECO:0000313" key="2">
    <source>
        <dbReference type="Proteomes" id="UP000434172"/>
    </source>
</evidence>
<name>A0A8H3ZP00_9PEZI</name>
<organism evidence="1 2">
    <name type="scientific">Colletotrichum asianum</name>
    <dbReference type="NCBI Taxonomy" id="702518"/>
    <lineage>
        <taxon>Eukaryota</taxon>
        <taxon>Fungi</taxon>
        <taxon>Dikarya</taxon>
        <taxon>Ascomycota</taxon>
        <taxon>Pezizomycotina</taxon>
        <taxon>Sordariomycetes</taxon>
        <taxon>Hypocreomycetidae</taxon>
        <taxon>Glomerellales</taxon>
        <taxon>Glomerellaceae</taxon>
        <taxon>Colletotrichum</taxon>
        <taxon>Colletotrichum gloeosporioides species complex</taxon>
    </lineage>
</organism>
<sequence>MLVVIEKGEASKVLSIGSSILEV</sequence>
<evidence type="ECO:0000313" key="1">
    <source>
        <dbReference type="EMBL" id="KAF0327069.1"/>
    </source>
</evidence>
<dbReference type="Proteomes" id="UP000434172">
    <property type="component" value="Unassembled WGS sequence"/>
</dbReference>
<proteinExistence type="predicted"/>
<protein>
    <submittedName>
        <fullName evidence="1">Uncharacterized protein</fullName>
    </submittedName>
</protein>
<reference evidence="1 2" key="1">
    <citation type="submission" date="2019-12" db="EMBL/GenBank/DDBJ databases">
        <title>A genome sequence resource for the geographically widespread anthracnose pathogen Colletotrichum asianum.</title>
        <authorList>
            <person name="Meng Y."/>
        </authorList>
    </citation>
    <scope>NUCLEOTIDE SEQUENCE [LARGE SCALE GENOMIC DNA]</scope>
    <source>
        <strain evidence="1 2">ICMP 18580</strain>
    </source>
</reference>
<keyword evidence="2" id="KW-1185">Reference proteome</keyword>
<dbReference type="EMBL" id="WOWK01000026">
    <property type="protein sequence ID" value="KAF0327069.1"/>
    <property type="molecule type" value="Genomic_DNA"/>
</dbReference>
<dbReference type="AlphaFoldDB" id="A0A8H3ZP00"/>
<accession>A0A8H3ZP00</accession>
<gene>
    <name evidence="1" type="ORF">GQ607_005833</name>
</gene>
<comment type="caution">
    <text evidence="1">The sequence shown here is derived from an EMBL/GenBank/DDBJ whole genome shotgun (WGS) entry which is preliminary data.</text>
</comment>